<sequence length="529" mass="59087">MSNKNFSLKKWFLLLMIVVLSNILILGTFSVFSSFISNGYINNLGNNFFPLMKNTLLVDMVHDGLRGNVTDALLLTLTNAPQSEKDEVLKENQEIIKKFKEYIENIEKLPLKDDIKDSIKEVIPIINKYLETSTLVIKYSFSNNKKEASLQQENFTKIFKKLESELEKISSKIEKETDIEILNSNSISGKLKTISIILMILFASISMIFSYYIISKIYKMINQIIDDLFLQSNSILKRAVEIKSISQDLSSSTIQQNESLQKTSAAVLEINSMIKKTSEGSEQSTKMSKNSEIAVKNGEKIVFQLINCIKKIKNSNSEIISQVDHGNKKIKEIIKLISEISAKTSVINDIVFQTKLLSFNASVESARAGEHGKGFSVVAEEIGNLAKISGEAAKDINLMLADSIDRVEKIIFETTSEVDKSFKIGNENIEESNQIANNCAVVMKETVENVILVNKSVIDISLATKEQEYGISEIVSAINDLEKTTNNNLNISTISAESGVDLNIKANEITKIIDTLSYMINGNSYKNSN</sequence>
<dbReference type="SUPFAM" id="SSF58104">
    <property type="entry name" value="Methyl-accepting chemotaxis protein (MCP) signaling domain"/>
    <property type="match status" value="1"/>
</dbReference>
<protein>
    <recommendedName>
        <fullName evidence="5">Methyl-accepting transducer domain-containing protein</fullName>
    </recommendedName>
</protein>
<dbReference type="PROSITE" id="PS50111">
    <property type="entry name" value="CHEMOTAXIS_TRANSDUC_2"/>
    <property type="match status" value="1"/>
</dbReference>
<evidence type="ECO:0000313" key="7">
    <source>
        <dbReference type="Proteomes" id="UP000184731"/>
    </source>
</evidence>
<dbReference type="GO" id="GO:0004888">
    <property type="term" value="F:transmembrane signaling receptor activity"/>
    <property type="evidence" value="ECO:0007669"/>
    <property type="project" value="InterPro"/>
</dbReference>
<dbReference type="AlphaFoldDB" id="A0A1L4D0F9"/>
<dbReference type="RefSeq" id="WP_148697420.1">
    <property type="nucleotide sequence ID" value="NZ_CP017834.1"/>
</dbReference>
<feature type="transmembrane region" description="Helical" evidence="4">
    <location>
        <begin position="12"/>
        <end position="36"/>
    </location>
</feature>
<dbReference type="Gene3D" id="1.10.287.950">
    <property type="entry name" value="Methyl-accepting chemotaxis protein"/>
    <property type="match status" value="1"/>
</dbReference>
<dbReference type="OrthoDB" id="2489132at2"/>
<feature type="domain" description="Methyl-accepting transducer" evidence="5">
    <location>
        <begin position="231"/>
        <end position="482"/>
    </location>
</feature>
<evidence type="ECO:0000256" key="3">
    <source>
        <dbReference type="PROSITE-ProRule" id="PRU00284"/>
    </source>
</evidence>
<dbReference type="InterPro" id="IPR004089">
    <property type="entry name" value="MCPsignal_dom"/>
</dbReference>
<evidence type="ECO:0000256" key="1">
    <source>
        <dbReference type="ARBA" id="ARBA00022500"/>
    </source>
</evidence>
<keyword evidence="1" id="KW-0145">Chemotaxis</keyword>
<dbReference type="GO" id="GO:0007165">
    <property type="term" value="P:signal transduction"/>
    <property type="evidence" value="ECO:0007669"/>
    <property type="project" value="UniProtKB-KW"/>
</dbReference>
<dbReference type="InterPro" id="IPR024478">
    <property type="entry name" value="HlyB_4HB_MCP"/>
</dbReference>
<dbReference type="SMART" id="SM00283">
    <property type="entry name" value="MA"/>
    <property type="match status" value="1"/>
</dbReference>
<keyword evidence="4" id="KW-0812">Transmembrane</keyword>
<evidence type="ECO:0000259" key="5">
    <source>
        <dbReference type="PROSITE" id="PS50111"/>
    </source>
</evidence>
<evidence type="ECO:0000313" key="6">
    <source>
        <dbReference type="EMBL" id="APJ03679.1"/>
    </source>
</evidence>
<dbReference type="GO" id="GO:0016020">
    <property type="term" value="C:membrane"/>
    <property type="evidence" value="ECO:0007669"/>
    <property type="project" value="InterPro"/>
</dbReference>
<keyword evidence="3" id="KW-0807">Transducer</keyword>
<name>A0A1L4D0F9_9BACT</name>
<feature type="transmembrane region" description="Helical" evidence="4">
    <location>
        <begin position="194"/>
        <end position="214"/>
    </location>
</feature>
<gene>
    <name evidence="6" type="ORF">AXG55_07080</name>
</gene>
<dbReference type="InterPro" id="IPR051310">
    <property type="entry name" value="MCP_chemotaxis"/>
</dbReference>
<organism evidence="6 7">
    <name type="scientific">Silvanigrella aquatica</name>
    <dbReference type="NCBI Taxonomy" id="1915309"/>
    <lineage>
        <taxon>Bacteria</taxon>
        <taxon>Pseudomonadati</taxon>
        <taxon>Bdellovibrionota</taxon>
        <taxon>Oligoflexia</taxon>
        <taxon>Silvanigrellales</taxon>
        <taxon>Silvanigrellaceae</taxon>
        <taxon>Silvanigrella</taxon>
    </lineage>
</organism>
<dbReference type="InterPro" id="IPR004090">
    <property type="entry name" value="Chemotax_Me-accpt_rcpt"/>
</dbReference>
<evidence type="ECO:0000256" key="2">
    <source>
        <dbReference type="ARBA" id="ARBA00029447"/>
    </source>
</evidence>
<dbReference type="GO" id="GO:0006935">
    <property type="term" value="P:chemotaxis"/>
    <property type="evidence" value="ECO:0007669"/>
    <property type="project" value="UniProtKB-KW"/>
</dbReference>
<dbReference type="Pfam" id="PF00015">
    <property type="entry name" value="MCPsignal"/>
    <property type="match status" value="1"/>
</dbReference>
<keyword evidence="4" id="KW-0472">Membrane</keyword>
<dbReference type="Pfam" id="PF12729">
    <property type="entry name" value="4HB_MCP_1"/>
    <property type="match status" value="1"/>
</dbReference>
<dbReference type="STRING" id="1915309.AXG55_07080"/>
<dbReference type="KEGG" id="saqi:AXG55_07080"/>
<dbReference type="PRINTS" id="PR00260">
    <property type="entry name" value="CHEMTRNSDUCR"/>
</dbReference>
<keyword evidence="4" id="KW-1133">Transmembrane helix</keyword>
<keyword evidence="7" id="KW-1185">Reference proteome</keyword>
<comment type="similarity">
    <text evidence="2">Belongs to the methyl-accepting chemotaxis (MCP) protein family.</text>
</comment>
<dbReference type="PANTHER" id="PTHR43531">
    <property type="entry name" value="PROTEIN ICFG"/>
    <property type="match status" value="1"/>
</dbReference>
<accession>A0A1L4D0F9</accession>
<proteinExistence type="inferred from homology"/>
<dbReference type="EMBL" id="CP017834">
    <property type="protein sequence ID" value="APJ03679.1"/>
    <property type="molecule type" value="Genomic_DNA"/>
</dbReference>
<evidence type="ECO:0000256" key="4">
    <source>
        <dbReference type="SAM" id="Phobius"/>
    </source>
</evidence>
<dbReference type="Proteomes" id="UP000184731">
    <property type="component" value="Chromosome"/>
</dbReference>
<reference evidence="6 7" key="1">
    <citation type="submission" date="2016-10" db="EMBL/GenBank/DDBJ databases">
        <title>Silvanigrella aquatica sp. nov., isolated from a freshwater lake located in the Black Forest, Germany, description of Silvanigrellaceae fam. nov., Silvanigrellales ord. nov., reclassification of the order Bdellovibrionales in the class Oligoflexia, reclassification of the families Bacteriovoracaceae and Halobacteriovoraceae in the new order Bacteriovoracales ord. nov., and reclassification of the family Pseudobacteriovoracaceae in the order Oligoflexiales.</title>
        <authorList>
            <person name="Hahn M.W."/>
            <person name="Schmidt J."/>
            <person name="Koll U."/>
            <person name="Rohde M."/>
            <person name="Verbag S."/>
            <person name="Pitt A."/>
            <person name="Nakai R."/>
            <person name="Naganuma T."/>
            <person name="Lang E."/>
        </authorList>
    </citation>
    <scope>NUCLEOTIDE SEQUENCE [LARGE SCALE GENOMIC DNA]</scope>
    <source>
        <strain evidence="6 7">MWH-Nonnen-W8red</strain>
    </source>
</reference>
<dbReference type="PANTHER" id="PTHR43531:SF11">
    <property type="entry name" value="METHYL-ACCEPTING CHEMOTAXIS PROTEIN 3"/>
    <property type="match status" value="1"/>
</dbReference>